<dbReference type="RefSeq" id="WP_196953367.1">
    <property type="nucleotide sequence ID" value="NZ_JADWYK010000001.1"/>
</dbReference>
<dbReference type="EMBL" id="JADWYK010000001">
    <property type="protein sequence ID" value="MBG8552328.1"/>
    <property type="molecule type" value="Genomic_DNA"/>
</dbReference>
<dbReference type="Proteomes" id="UP000601099">
    <property type="component" value="Unassembled WGS sequence"/>
</dbReference>
<protein>
    <submittedName>
        <fullName evidence="1">Uncharacterized protein</fullName>
    </submittedName>
</protein>
<reference evidence="1 2" key="1">
    <citation type="submission" date="2020-11" db="EMBL/GenBank/DDBJ databases">
        <title>Hymenobacter sp.</title>
        <authorList>
            <person name="Kim M.K."/>
        </authorList>
    </citation>
    <scope>NUCLEOTIDE SEQUENCE [LARGE SCALE GENOMIC DNA]</scope>
    <source>
        <strain evidence="1 2">BT594</strain>
    </source>
</reference>
<name>A0ABS0KY95_9BACT</name>
<sequence>MSILGRYRCASDGLLYEVYKPGAKADLHLRRRSPADTDWRPGFPTTPEHINRLLAFGSFLLLETEPVV</sequence>
<accession>A0ABS0KY95</accession>
<organism evidence="1 2">
    <name type="scientific">Hymenobacter guriensis</name>
    <dbReference type="NCBI Taxonomy" id="2793065"/>
    <lineage>
        <taxon>Bacteria</taxon>
        <taxon>Pseudomonadati</taxon>
        <taxon>Bacteroidota</taxon>
        <taxon>Cytophagia</taxon>
        <taxon>Cytophagales</taxon>
        <taxon>Hymenobacteraceae</taxon>
        <taxon>Hymenobacter</taxon>
    </lineage>
</organism>
<gene>
    <name evidence="1" type="ORF">I5L79_02160</name>
</gene>
<keyword evidence="2" id="KW-1185">Reference proteome</keyword>
<comment type="caution">
    <text evidence="1">The sequence shown here is derived from an EMBL/GenBank/DDBJ whole genome shotgun (WGS) entry which is preliminary data.</text>
</comment>
<proteinExistence type="predicted"/>
<evidence type="ECO:0000313" key="2">
    <source>
        <dbReference type="Proteomes" id="UP000601099"/>
    </source>
</evidence>
<evidence type="ECO:0000313" key="1">
    <source>
        <dbReference type="EMBL" id="MBG8552328.1"/>
    </source>
</evidence>